<feature type="domain" description="BHLH" evidence="6">
    <location>
        <begin position="32"/>
        <end position="86"/>
    </location>
</feature>
<dbReference type="GO" id="GO:0070888">
    <property type="term" value="F:E-box binding"/>
    <property type="evidence" value="ECO:0007669"/>
    <property type="project" value="TreeGrafter"/>
</dbReference>
<dbReference type="GO" id="GO:0007423">
    <property type="term" value="P:sensory organ development"/>
    <property type="evidence" value="ECO:0007669"/>
    <property type="project" value="TreeGrafter"/>
</dbReference>
<comment type="subcellular location">
    <subcellularLocation>
        <location evidence="1">Nucleus</location>
    </subcellularLocation>
</comment>
<dbReference type="GO" id="GO:0061564">
    <property type="term" value="P:axon development"/>
    <property type="evidence" value="ECO:0007669"/>
    <property type="project" value="TreeGrafter"/>
</dbReference>
<dbReference type="InterPro" id="IPR036638">
    <property type="entry name" value="HLH_DNA-bd_sf"/>
</dbReference>
<accession>A0AAN5CQN7</accession>
<evidence type="ECO:0000256" key="1">
    <source>
        <dbReference type="ARBA" id="ARBA00004123"/>
    </source>
</evidence>
<dbReference type="GO" id="GO:0046983">
    <property type="term" value="F:protein dimerization activity"/>
    <property type="evidence" value="ECO:0007669"/>
    <property type="project" value="InterPro"/>
</dbReference>
<gene>
    <name evidence="7" type="ORF">PMAYCL1PPCAC_19101</name>
</gene>
<dbReference type="Gene3D" id="4.10.280.10">
    <property type="entry name" value="Helix-loop-helix DNA-binding domain"/>
    <property type="match status" value="1"/>
</dbReference>
<dbReference type="InterPro" id="IPR011598">
    <property type="entry name" value="bHLH_dom"/>
</dbReference>
<keyword evidence="3" id="KW-0804">Transcription</keyword>
<dbReference type="PANTHER" id="PTHR19290">
    <property type="entry name" value="BASIC HELIX-LOOP-HELIX PROTEIN NEUROGENIN-RELATED"/>
    <property type="match status" value="1"/>
</dbReference>
<dbReference type="EMBL" id="BTRK01000004">
    <property type="protein sequence ID" value="GMR48906.1"/>
    <property type="molecule type" value="Genomic_DNA"/>
</dbReference>
<evidence type="ECO:0000256" key="3">
    <source>
        <dbReference type="ARBA" id="ARBA00023163"/>
    </source>
</evidence>
<evidence type="ECO:0000313" key="7">
    <source>
        <dbReference type="EMBL" id="GMR48906.1"/>
    </source>
</evidence>
<dbReference type="SMART" id="SM00353">
    <property type="entry name" value="HLH"/>
    <property type="match status" value="1"/>
</dbReference>
<dbReference type="GO" id="GO:0045944">
    <property type="term" value="P:positive regulation of transcription by RNA polymerase II"/>
    <property type="evidence" value="ECO:0007669"/>
    <property type="project" value="TreeGrafter"/>
</dbReference>
<dbReference type="SUPFAM" id="SSF47459">
    <property type="entry name" value="HLH, helix-loop-helix DNA-binding domain"/>
    <property type="match status" value="1"/>
</dbReference>
<dbReference type="FunFam" id="4.10.280.10:FF:000026">
    <property type="entry name" value="Basic helix-loop-helix family, member e23"/>
    <property type="match status" value="1"/>
</dbReference>
<comment type="caution">
    <text evidence="7">The sequence shown here is derived from an EMBL/GenBank/DDBJ whole genome shotgun (WGS) entry which is preliminary data.</text>
</comment>
<protein>
    <recommendedName>
        <fullName evidence="6">BHLH domain-containing protein</fullName>
    </recommendedName>
</protein>
<dbReference type="Pfam" id="PF00010">
    <property type="entry name" value="HLH"/>
    <property type="match status" value="1"/>
</dbReference>
<evidence type="ECO:0000256" key="5">
    <source>
        <dbReference type="SAM" id="MobiDB-lite"/>
    </source>
</evidence>
<evidence type="ECO:0000256" key="2">
    <source>
        <dbReference type="ARBA" id="ARBA00023015"/>
    </source>
</evidence>
<organism evidence="7 8">
    <name type="scientific">Pristionchus mayeri</name>
    <dbReference type="NCBI Taxonomy" id="1317129"/>
    <lineage>
        <taxon>Eukaryota</taxon>
        <taxon>Metazoa</taxon>
        <taxon>Ecdysozoa</taxon>
        <taxon>Nematoda</taxon>
        <taxon>Chromadorea</taxon>
        <taxon>Rhabditida</taxon>
        <taxon>Rhabditina</taxon>
        <taxon>Diplogasteromorpha</taxon>
        <taxon>Diplogasteroidea</taxon>
        <taxon>Neodiplogasteridae</taxon>
        <taxon>Pristionchus</taxon>
    </lineage>
</organism>
<keyword evidence="8" id="KW-1185">Reference proteome</keyword>
<evidence type="ECO:0000256" key="4">
    <source>
        <dbReference type="ARBA" id="ARBA00023242"/>
    </source>
</evidence>
<sequence>DRIVMDSLEELLNASIPVANGKKKEESSGDIGVRLNINLRERCRMHDLNEALDDLRAVIPYAHGSTVRKLSKIATLLLAKNHIIMQASAIDELRLMVTTLQKQIKDHEEKAAEKSEEKEATVP</sequence>
<dbReference type="Proteomes" id="UP001328107">
    <property type="component" value="Unassembled WGS sequence"/>
</dbReference>
<evidence type="ECO:0000259" key="6">
    <source>
        <dbReference type="PROSITE" id="PS50888"/>
    </source>
</evidence>
<reference evidence="8" key="1">
    <citation type="submission" date="2022-10" db="EMBL/GenBank/DDBJ databases">
        <title>Genome assembly of Pristionchus species.</title>
        <authorList>
            <person name="Yoshida K."/>
            <person name="Sommer R.J."/>
        </authorList>
    </citation>
    <scope>NUCLEOTIDE SEQUENCE [LARGE SCALE GENOMIC DNA]</scope>
    <source>
        <strain evidence="8">RS5460</strain>
    </source>
</reference>
<proteinExistence type="predicted"/>
<dbReference type="GO" id="GO:0005634">
    <property type="term" value="C:nucleus"/>
    <property type="evidence" value="ECO:0007669"/>
    <property type="project" value="UniProtKB-SubCell"/>
</dbReference>
<dbReference type="GO" id="GO:0000981">
    <property type="term" value="F:DNA-binding transcription factor activity, RNA polymerase II-specific"/>
    <property type="evidence" value="ECO:0007669"/>
    <property type="project" value="TreeGrafter"/>
</dbReference>
<feature type="non-terminal residue" evidence="7">
    <location>
        <position position="1"/>
    </location>
</feature>
<name>A0AAN5CQN7_9BILA</name>
<evidence type="ECO:0000313" key="8">
    <source>
        <dbReference type="Proteomes" id="UP001328107"/>
    </source>
</evidence>
<dbReference type="CDD" id="cd11468">
    <property type="entry name" value="bHLH_TS_bHLHe22_like"/>
    <property type="match status" value="1"/>
</dbReference>
<keyword evidence="4" id="KW-0539">Nucleus</keyword>
<feature type="region of interest" description="Disordered" evidence="5">
    <location>
        <begin position="104"/>
        <end position="123"/>
    </location>
</feature>
<dbReference type="InterPro" id="IPR050359">
    <property type="entry name" value="bHLH_transcription_factors"/>
</dbReference>
<dbReference type="PROSITE" id="PS50888">
    <property type="entry name" value="BHLH"/>
    <property type="match status" value="1"/>
</dbReference>
<keyword evidence="2" id="KW-0805">Transcription regulation</keyword>
<dbReference type="PANTHER" id="PTHR19290:SF104">
    <property type="entry name" value="GH17679P"/>
    <property type="match status" value="1"/>
</dbReference>
<dbReference type="AlphaFoldDB" id="A0AAN5CQN7"/>